<comment type="caution">
    <text evidence="1">The sequence shown here is derived from an EMBL/GenBank/DDBJ whole genome shotgun (WGS) entry which is preliminary data.</text>
</comment>
<evidence type="ECO:0000313" key="1">
    <source>
        <dbReference type="EMBL" id="KAL0112875.1"/>
    </source>
</evidence>
<sequence>MNDIKPDTHILLKSKNGTIFNSTCTNRNEIPLNDAHKPTFSVIPVILHQTFYKNYGIYRLYFQEVSCTTFWQEMNRRSQDRLLFRLSHFYPNERIMLLSSCLLTIVFRYTIGKLRYYRELIMSTNSVLFLLRY</sequence>
<protein>
    <submittedName>
        <fullName evidence="1">Uncharacterized protein</fullName>
    </submittedName>
</protein>
<gene>
    <name evidence="1" type="ORF">PUN28_012255</name>
</gene>
<accession>A0AAW2FFJ1</accession>
<evidence type="ECO:0000313" key="2">
    <source>
        <dbReference type="Proteomes" id="UP001430953"/>
    </source>
</evidence>
<dbReference type="AlphaFoldDB" id="A0AAW2FFJ1"/>
<dbReference type="EMBL" id="JADYXP020000012">
    <property type="protein sequence ID" value="KAL0112875.1"/>
    <property type="molecule type" value="Genomic_DNA"/>
</dbReference>
<organism evidence="1 2">
    <name type="scientific">Cardiocondyla obscurior</name>
    <dbReference type="NCBI Taxonomy" id="286306"/>
    <lineage>
        <taxon>Eukaryota</taxon>
        <taxon>Metazoa</taxon>
        <taxon>Ecdysozoa</taxon>
        <taxon>Arthropoda</taxon>
        <taxon>Hexapoda</taxon>
        <taxon>Insecta</taxon>
        <taxon>Pterygota</taxon>
        <taxon>Neoptera</taxon>
        <taxon>Endopterygota</taxon>
        <taxon>Hymenoptera</taxon>
        <taxon>Apocrita</taxon>
        <taxon>Aculeata</taxon>
        <taxon>Formicoidea</taxon>
        <taxon>Formicidae</taxon>
        <taxon>Myrmicinae</taxon>
        <taxon>Cardiocondyla</taxon>
    </lineage>
</organism>
<proteinExistence type="predicted"/>
<reference evidence="1 2" key="1">
    <citation type="submission" date="2023-03" db="EMBL/GenBank/DDBJ databases">
        <title>High recombination rates correlate with genetic variation in Cardiocondyla obscurior ants.</title>
        <authorList>
            <person name="Errbii M."/>
        </authorList>
    </citation>
    <scope>NUCLEOTIDE SEQUENCE [LARGE SCALE GENOMIC DNA]</scope>
    <source>
        <strain evidence="1">Alpha-2009</strain>
        <tissue evidence="1">Whole body</tissue>
    </source>
</reference>
<name>A0AAW2FFJ1_9HYME</name>
<keyword evidence="2" id="KW-1185">Reference proteome</keyword>
<dbReference type="Proteomes" id="UP001430953">
    <property type="component" value="Unassembled WGS sequence"/>
</dbReference>